<organism evidence="2 3">
    <name type="scientific">Mycena maculata</name>
    <dbReference type="NCBI Taxonomy" id="230809"/>
    <lineage>
        <taxon>Eukaryota</taxon>
        <taxon>Fungi</taxon>
        <taxon>Dikarya</taxon>
        <taxon>Basidiomycota</taxon>
        <taxon>Agaricomycotina</taxon>
        <taxon>Agaricomycetes</taxon>
        <taxon>Agaricomycetidae</taxon>
        <taxon>Agaricales</taxon>
        <taxon>Marasmiineae</taxon>
        <taxon>Mycenaceae</taxon>
        <taxon>Mycena</taxon>
    </lineage>
</organism>
<evidence type="ECO:0000313" key="2">
    <source>
        <dbReference type="EMBL" id="KAJ7744055.1"/>
    </source>
</evidence>
<reference evidence="2" key="1">
    <citation type="submission" date="2023-03" db="EMBL/GenBank/DDBJ databases">
        <title>Massive genome expansion in bonnet fungi (Mycena s.s.) driven by repeated elements and novel gene families across ecological guilds.</title>
        <authorList>
            <consortium name="Lawrence Berkeley National Laboratory"/>
            <person name="Harder C.B."/>
            <person name="Miyauchi S."/>
            <person name="Viragh M."/>
            <person name="Kuo A."/>
            <person name="Thoen E."/>
            <person name="Andreopoulos B."/>
            <person name="Lu D."/>
            <person name="Skrede I."/>
            <person name="Drula E."/>
            <person name="Henrissat B."/>
            <person name="Morin E."/>
            <person name="Kohler A."/>
            <person name="Barry K."/>
            <person name="LaButti K."/>
            <person name="Morin E."/>
            <person name="Salamov A."/>
            <person name="Lipzen A."/>
            <person name="Mereny Z."/>
            <person name="Hegedus B."/>
            <person name="Baldrian P."/>
            <person name="Stursova M."/>
            <person name="Weitz H."/>
            <person name="Taylor A."/>
            <person name="Grigoriev I.V."/>
            <person name="Nagy L.G."/>
            <person name="Martin F."/>
            <person name="Kauserud H."/>
        </authorList>
    </citation>
    <scope>NUCLEOTIDE SEQUENCE</scope>
    <source>
        <strain evidence="2">CBHHK188m</strain>
    </source>
</reference>
<keyword evidence="3" id="KW-1185">Reference proteome</keyword>
<dbReference type="AlphaFoldDB" id="A0AAD7ILJ1"/>
<keyword evidence="1" id="KW-0732">Signal</keyword>
<comment type="caution">
    <text evidence="2">The sequence shown here is derived from an EMBL/GenBank/DDBJ whole genome shotgun (WGS) entry which is preliminary data.</text>
</comment>
<evidence type="ECO:0000313" key="3">
    <source>
        <dbReference type="Proteomes" id="UP001215280"/>
    </source>
</evidence>
<evidence type="ECO:0000256" key="1">
    <source>
        <dbReference type="SAM" id="SignalP"/>
    </source>
</evidence>
<feature type="chain" id="PRO_5042012672" evidence="1">
    <location>
        <begin position="21"/>
        <end position="152"/>
    </location>
</feature>
<feature type="signal peptide" evidence="1">
    <location>
        <begin position="1"/>
        <end position="20"/>
    </location>
</feature>
<proteinExistence type="predicted"/>
<protein>
    <submittedName>
        <fullName evidence="2">Uncharacterized protein</fullName>
    </submittedName>
</protein>
<dbReference type="EMBL" id="JARJLG010000109">
    <property type="protein sequence ID" value="KAJ7744055.1"/>
    <property type="molecule type" value="Genomic_DNA"/>
</dbReference>
<accession>A0AAD7ILJ1</accession>
<name>A0AAD7ILJ1_9AGAR</name>
<gene>
    <name evidence="2" type="ORF">DFH07DRAFT_925194</name>
</gene>
<dbReference type="Proteomes" id="UP001215280">
    <property type="component" value="Unassembled WGS sequence"/>
</dbReference>
<sequence length="152" mass="16260">MHFTLTSLVALALAPVATLAALSCDEASRFGRLTVTPTTLKPGDAFTVHVDLTCAAQLGYLPTYMDYYVEVLSNNNGHEAPILLARRTYKPSGSKQAPSDTFSTKLPEWYYFTGAQYSVVFVNSFAQPGPKNNSVIMTGGISAAINVTGISS</sequence>